<name>A0A1H8F7H7_9RHOB</name>
<gene>
    <name evidence="1" type="ORF">SAMN04488103_10482</name>
</gene>
<dbReference type="Proteomes" id="UP000198761">
    <property type="component" value="Unassembled WGS sequence"/>
</dbReference>
<accession>A0A1H8F7H7</accession>
<keyword evidence="2" id="KW-1185">Reference proteome</keyword>
<organism evidence="1 2">
    <name type="scientific">Gemmobacter aquatilis</name>
    <dbReference type="NCBI Taxonomy" id="933059"/>
    <lineage>
        <taxon>Bacteria</taxon>
        <taxon>Pseudomonadati</taxon>
        <taxon>Pseudomonadota</taxon>
        <taxon>Alphaproteobacteria</taxon>
        <taxon>Rhodobacterales</taxon>
        <taxon>Paracoccaceae</taxon>
        <taxon>Gemmobacter</taxon>
    </lineage>
</organism>
<dbReference type="STRING" id="933059.SAMN04488103_10482"/>
<dbReference type="RefSeq" id="WP_091300465.1">
    <property type="nucleotide sequence ID" value="NZ_FOCE01000004.1"/>
</dbReference>
<protein>
    <submittedName>
        <fullName evidence="1">Uncharacterized protein</fullName>
    </submittedName>
</protein>
<proteinExistence type="predicted"/>
<evidence type="ECO:0000313" key="1">
    <source>
        <dbReference type="EMBL" id="SEN27632.1"/>
    </source>
</evidence>
<dbReference type="OrthoDB" id="9816009at2"/>
<reference evidence="1 2" key="1">
    <citation type="submission" date="2016-10" db="EMBL/GenBank/DDBJ databases">
        <authorList>
            <person name="de Groot N.N."/>
        </authorList>
    </citation>
    <scope>NUCLEOTIDE SEQUENCE [LARGE SCALE GENOMIC DNA]</scope>
    <source>
        <strain evidence="1 2">DSM 3857</strain>
    </source>
</reference>
<dbReference type="AlphaFoldDB" id="A0A1H8F7H7"/>
<evidence type="ECO:0000313" key="2">
    <source>
        <dbReference type="Proteomes" id="UP000198761"/>
    </source>
</evidence>
<sequence length="135" mass="14576">MFRAVVIAALLVPGMGLGQGLTTAAEVKPIFAATKASWIAVREWEGQDLIYFTQIESWRCGVAEVRYAVNGGAEQVWAMDPCFTGTAQPNAVSADRIPYTVLPLRSVQQVDVVVVFEDGTSDSAHYERAAVLMPG</sequence>
<dbReference type="EMBL" id="FOCE01000004">
    <property type="protein sequence ID" value="SEN27632.1"/>
    <property type="molecule type" value="Genomic_DNA"/>
</dbReference>